<dbReference type="AlphaFoldDB" id="A0A9P0DC43"/>
<dbReference type="OrthoDB" id="6718673at2759"/>
<evidence type="ECO:0000256" key="2">
    <source>
        <dbReference type="SAM" id="Phobius"/>
    </source>
</evidence>
<keyword evidence="2" id="KW-1133">Transmembrane helix</keyword>
<keyword evidence="2" id="KW-0472">Membrane</keyword>
<protein>
    <submittedName>
        <fullName evidence="3">Uncharacterized protein</fullName>
    </submittedName>
</protein>
<sequence>METTPDSLDPEVTPRTGNDSTDTNILIISTVVPVSMFVIIFVAVWRVNRRIRRGATNRRSNNLLKSSVYIIPSHEYQPKSILRPDVVSNPPQLNTLDAESGKKQKKKGHLKIKIASKKTKNQNYSTGAFPRDPIYRNQESPSYIVPFSALPHNFDFSLKTIEVHSDFVVIKDLDVLHSYWYETDINKEEYQKPPSLNPNFRP</sequence>
<name>A0A9P0DC43_9CUCU</name>
<proteinExistence type="predicted"/>
<feature type="region of interest" description="Disordered" evidence="1">
    <location>
        <begin position="1"/>
        <end position="20"/>
    </location>
</feature>
<evidence type="ECO:0000313" key="3">
    <source>
        <dbReference type="EMBL" id="CAH1113667.1"/>
    </source>
</evidence>
<reference evidence="3" key="1">
    <citation type="submission" date="2022-01" db="EMBL/GenBank/DDBJ databases">
        <authorList>
            <person name="King R."/>
        </authorList>
    </citation>
    <scope>NUCLEOTIDE SEQUENCE</scope>
</reference>
<feature type="transmembrane region" description="Helical" evidence="2">
    <location>
        <begin position="25"/>
        <end position="45"/>
    </location>
</feature>
<keyword evidence="2" id="KW-0812">Transmembrane</keyword>
<keyword evidence="4" id="KW-1185">Reference proteome</keyword>
<gene>
    <name evidence="3" type="ORF">PSYICH_LOCUS13238</name>
</gene>
<organism evidence="3 4">
    <name type="scientific">Psylliodes chrysocephalus</name>
    <dbReference type="NCBI Taxonomy" id="3402493"/>
    <lineage>
        <taxon>Eukaryota</taxon>
        <taxon>Metazoa</taxon>
        <taxon>Ecdysozoa</taxon>
        <taxon>Arthropoda</taxon>
        <taxon>Hexapoda</taxon>
        <taxon>Insecta</taxon>
        <taxon>Pterygota</taxon>
        <taxon>Neoptera</taxon>
        <taxon>Endopterygota</taxon>
        <taxon>Coleoptera</taxon>
        <taxon>Polyphaga</taxon>
        <taxon>Cucujiformia</taxon>
        <taxon>Chrysomeloidea</taxon>
        <taxon>Chrysomelidae</taxon>
        <taxon>Galerucinae</taxon>
        <taxon>Alticini</taxon>
        <taxon>Psylliodes</taxon>
    </lineage>
</organism>
<accession>A0A9P0DC43</accession>
<evidence type="ECO:0000256" key="1">
    <source>
        <dbReference type="SAM" id="MobiDB-lite"/>
    </source>
</evidence>
<dbReference type="Proteomes" id="UP001153636">
    <property type="component" value="Chromosome 7"/>
</dbReference>
<dbReference type="EMBL" id="OV651819">
    <property type="protein sequence ID" value="CAH1113667.1"/>
    <property type="molecule type" value="Genomic_DNA"/>
</dbReference>
<evidence type="ECO:0000313" key="4">
    <source>
        <dbReference type="Proteomes" id="UP001153636"/>
    </source>
</evidence>